<evidence type="ECO:0000313" key="12">
    <source>
        <dbReference type="EMBL" id="CAE0037909.1"/>
    </source>
</evidence>
<dbReference type="InterPro" id="IPR048333">
    <property type="entry name" value="HA2_WH"/>
</dbReference>
<feature type="compositionally biased region" description="Polar residues" evidence="9">
    <location>
        <begin position="38"/>
        <end position="49"/>
    </location>
</feature>
<evidence type="ECO:0000256" key="7">
    <source>
        <dbReference type="ARBA" id="ARBA00023187"/>
    </source>
</evidence>
<feature type="compositionally biased region" description="Basic and acidic residues" evidence="9">
    <location>
        <begin position="91"/>
        <end position="112"/>
    </location>
</feature>
<proteinExistence type="predicted"/>
<keyword evidence="3" id="KW-0547">Nucleotide-binding</keyword>
<dbReference type="PROSITE" id="PS51194">
    <property type="entry name" value="HELICASE_CTER"/>
    <property type="match status" value="1"/>
</dbReference>
<feature type="compositionally biased region" description="Basic and acidic residues" evidence="9">
    <location>
        <begin position="71"/>
        <end position="84"/>
    </location>
</feature>
<dbReference type="SMART" id="SM00847">
    <property type="entry name" value="HA2"/>
    <property type="match status" value="1"/>
</dbReference>
<name>A0A7S3E8B5_9RHOD</name>
<dbReference type="Pfam" id="PF07717">
    <property type="entry name" value="OB_NTP_bind"/>
    <property type="match status" value="1"/>
</dbReference>
<dbReference type="InterPro" id="IPR027417">
    <property type="entry name" value="P-loop_NTPase"/>
</dbReference>
<evidence type="ECO:0000256" key="4">
    <source>
        <dbReference type="ARBA" id="ARBA00022801"/>
    </source>
</evidence>
<dbReference type="PROSITE" id="PS00690">
    <property type="entry name" value="DEAH_ATP_HELICASE"/>
    <property type="match status" value="1"/>
</dbReference>
<dbReference type="InterPro" id="IPR011545">
    <property type="entry name" value="DEAD/DEAH_box_helicase_dom"/>
</dbReference>
<dbReference type="GO" id="GO:0003723">
    <property type="term" value="F:RNA binding"/>
    <property type="evidence" value="ECO:0007669"/>
    <property type="project" value="TreeGrafter"/>
</dbReference>
<dbReference type="PANTHER" id="PTHR18934:SF109">
    <property type="entry name" value="ATP-DEPENDENT RNA HELICASE DHX15 HOMOLOG"/>
    <property type="match status" value="1"/>
</dbReference>
<dbReference type="GO" id="GO:0005524">
    <property type="term" value="F:ATP binding"/>
    <property type="evidence" value="ECO:0007669"/>
    <property type="project" value="UniProtKB-KW"/>
</dbReference>
<dbReference type="InterPro" id="IPR001650">
    <property type="entry name" value="Helicase_C-like"/>
</dbReference>
<dbReference type="InterPro" id="IPR011709">
    <property type="entry name" value="DEAD-box_helicase_OB_fold"/>
</dbReference>
<dbReference type="Gene3D" id="3.40.50.300">
    <property type="entry name" value="P-loop containing nucleotide triphosphate hydrolases"/>
    <property type="match status" value="2"/>
</dbReference>
<dbReference type="GO" id="GO:0008380">
    <property type="term" value="P:RNA splicing"/>
    <property type="evidence" value="ECO:0007669"/>
    <property type="project" value="UniProtKB-KW"/>
</dbReference>
<feature type="compositionally biased region" description="Basic and acidic residues" evidence="9">
    <location>
        <begin position="54"/>
        <end position="63"/>
    </location>
</feature>
<evidence type="ECO:0000256" key="3">
    <source>
        <dbReference type="ARBA" id="ARBA00022741"/>
    </source>
</evidence>
<evidence type="ECO:0000256" key="2">
    <source>
        <dbReference type="ARBA" id="ARBA00022664"/>
    </source>
</evidence>
<dbReference type="Pfam" id="PF00271">
    <property type="entry name" value="Helicase_C"/>
    <property type="match status" value="1"/>
</dbReference>
<dbReference type="InterPro" id="IPR002464">
    <property type="entry name" value="DNA/RNA_helicase_DEAH_CS"/>
</dbReference>
<feature type="region of interest" description="Disordered" evidence="9">
    <location>
        <begin position="1"/>
        <end position="112"/>
    </location>
</feature>
<evidence type="ECO:0000256" key="6">
    <source>
        <dbReference type="ARBA" id="ARBA00022840"/>
    </source>
</evidence>
<dbReference type="Pfam" id="PF21010">
    <property type="entry name" value="HA2_C"/>
    <property type="match status" value="1"/>
</dbReference>
<keyword evidence="6" id="KW-0067">ATP-binding</keyword>
<comment type="catalytic activity">
    <reaction evidence="8">
        <text>ATP + H2O = ADP + phosphate + H(+)</text>
        <dbReference type="Rhea" id="RHEA:13065"/>
        <dbReference type="ChEBI" id="CHEBI:15377"/>
        <dbReference type="ChEBI" id="CHEBI:15378"/>
        <dbReference type="ChEBI" id="CHEBI:30616"/>
        <dbReference type="ChEBI" id="CHEBI:43474"/>
        <dbReference type="ChEBI" id="CHEBI:456216"/>
        <dbReference type="EC" id="3.6.4.13"/>
    </reaction>
</comment>
<keyword evidence="7" id="KW-0508">mRNA splicing</keyword>
<keyword evidence="4" id="KW-0378">Hydrolase</keyword>
<organism evidence="12">
    <name type="scientific">Rhodosorus marinus</name>
    <dbReference type="NCBI Taxonomy" id="101924"/>
    <lineage>
        <taxon>Eukaryota</taxon>
        <taxon>Rhodophyta</taxon>
        <taxon>Stylonematophyceae</taxon>
        <taxon>Stylonematales</taxon>
        <taxon>Stylonemataceae</taxon>
        <taxon>Rhodosorus</taxon>
    </lineage>
</organism>
<dbReference type="EC" id="3.6.4.13" evidence="1"/>
<dbReference type="EMBL" id="HBHW01007717">
    <property type="protein sequence ID" value="CAE0037909.1"/>
    <property type="molecule type" value="Transcribed_RNA"/>
</dbReference>
<feature type="domain" description="Helicase C-terminal" evidence="11">
    <location>
        <begin position="336"/>
        <end position="514"/>
    </location>
</feature>
<sequence length="801" mass="90232">MSNGNDRWSALKGDSQGSDGGRRYGGYSKQYNRKGYGSRQSSGSESRYNSWDRYQVKTEDGEVLRGSQGSSDRRYSNRVIETKPRWSRFSDNQKDRAARGDEPQVLRKDLDVGDGKGELNPFTGRSFSRNYYRLLELRKKLPIYNHRDEVLKIVGENKFVVLVGDTGSGKTTQVPQILSMKYGKENNKLIACTQPRRIAAVTVAQRVAEEMDVRLGDEVGYSIRYEDETSSRTILKYCTDGLLLRESVTDPLFSKYSMIIIDEAHERTISTDILMGMLKQVVFEREDFRLVVMSATLDAEKLQKYFNNAPLISIPGRMYPVEIKYLEEPVEDYLQATIEAISQIHKEEPAGDILVFLNGEDEISTAVKDLEESLGSVPGEGHPSGVHVLPLFSSLPSNAIQKVFEDPPKNKRKIVIATNVAETSITIDGIVYVVDPGFSKQKVYNPRNRVESLQVAPVSAASAVQRSGRAGRTRAGVTYRLYTEDAFEGLTAMTYPEILRSNLNSVVLQLRTLSMNPVEFDFLDPPPPETVMRALECLLYLGALDQTGQVTKFGKAMSVFPLDPELSRTLLAAPELGVAQEVLAIVAMVSAAPNCFVRPLNKAREADQAKRRFEAEESDHLTLLNVYTEYMIHNNSSQQWCWENFLNERALQSAAKAKEQLERLLEQQGYSTKSKRIGFDYYGQSIAIRKAIAQGNFMFSAVECKRATYLTTKDNVEVKLHPSSGVRTRPTWLIYNELVITTKAFIRTVTQVEGGWLLESSPNYFTPDHFTNDIVSYEIAKLTGERKKSRSAMNTNLRQAY</sequence>
<dbReference type="SMART" id="SM00490">
    <property type="entry name" value="HELICc"/>
    <property type="match status" value="1"/>
</dbReference>
<evidence type="ECO:0000259" key="10">
    <source>
        <dbReference type="PROSITE" id="PS51192"/>
    </source>
</evidence>
<dbReference type="Gene3D" id="1.20.120.1080">
    <property type="match status" value="1"/>
</dbReference>
<dbReference type="Pfam" id="PF04408">
    <property type="entry name" value="WHD_HA2"/>
    <property type="match status" value="1"/>
</dbReference>
<gene>
    <name evidence="12" type="ORF">RMAR00112_LOCUS5865</name>
</gene>
<dbReference type="InterPro" id="IPR007502">
    <property type="entry name" value="Helicase-assoc_dom"/>
</dbReference>
<evidence type="ECO:0000256" key="5">
    <source>
        <dbReference type="ARBA" id="ARBA00022806"/>
    </source>
</evidence>
<keyword evidence="5" id="KW-0347">Helicase</keyword>
<dbReference type="InterPro" id="IPR014001">
    <property type="entry name" value="Helicase_ATP-bd"/>
</dbReference>
<evidence type="ECO:0000256" key="1">
    <source>
        <dbReference type="ARBA" id="ARBA00012552"/>
    </source>
</evidence>
<dbReference type="AlphaFoldDB" id="A0A7S3E8B5"/>
<evidence type="ECO:0000259" key="11">
    <source>
        <dbReference type="PROSITE" id="PS51194"/>
    </source>
</evidence>
<accession>A0A7S3E8B5</accession>
<dbReference type="GO" id="GO:0003724">
    <property type="term" value="F:RNA helicase activity"/>
    <property type="evidence" value="ECO:0007669"/>
    <property type="project" value="UniProtKB-EC"/>
</dbReference>
<dbReference type="PANTHER" id="PTHR18934">
    <property type="entry name" value="ATP-DEPENDENT RNA HELICASE"/>
    <property type="match status" value="1"/>
</dbReference>
<dbReference type="CDD" id="cd18791">
    <property type="entry name" value="SF2_C_RHA"/>
    <property type="match status" value="1"/>
</dbReference>
<dbReference type="GO" id="GO:0006397">
    <property type="term" value="P:mRNA processing"/>
    <property type="evidence" value="ECO:0007669"/>
    <property type="project" value="UniProtKB-KW"/>
</dbReference>
<dbReference type="SUPFAM" id="SSF52540">
    <property type="entry name" value="P-loop containing nucleoside triphosphate hydrolases"/>
    <property type="match status" value="1"/>
</dbReference>
<reference evidence="12" key="1">
    <citation type="submission" date="2021-01" db="EMBL/GenBank/DDBJ databases">
        <authorList>
            <person name="Corre E."/>
            <person name="Pelletier E."/>
            <person name="Niang G."/>
            <person name="Scheremetjew M."/>
            <person name="Finn R."/>
            <person name="Kale V."/>
            <person name="Holt S."/>
            <person name="Cochrane G."/>
            <person name="Meng A."/>
            <person name="Brown T."/>
            <person name="Cohen L."/>
        </authorList>
    </citation>
    <scope>NUCLEOTIDE SEQUENCE</scope>
    <source>
        <strain evidence="12">CCMP 769</strain>
    </source>
</reference>
<evidence type="ECO:0000256" key="9">
    <source>
        <dbReference type="SAM" id="MobiDB-lite"/>
    </source>
</evidence>
<feature type="domain" description="Helicase ATP-binding" evidence="10">
    <location>
        <begin position="151"/>
        <end position="315"/>
    </location>
</feature>
<dbReference type="PROSITE" id="PS51192">
    <property type="entry name" value="HELICASE_ATP_BIND_1"/>
    <property type="match status" value="1"/>
</dbReference>
<keyword evidence="2" id="KW-0507">mRNA processing</keyword>
<dbReference type="Pfam" id="PF00270">
    <property type="entry name" value="DEAD"/>
    <property type="match status" value="1"/>
</dbReference>
<protein>
    <recommendedName>
        <fullName evidence="1">RNA helicase</fullName>
        <ecNumber evidence="1">3.6.4.13</ecNumber>
    </recommendedName>
</protein>
<dbReference type="GO" id="GO:0016787">
    <property type="term" value="F:hydrolase activity"/>
    <property type="evidence" value="ECO:0007669"/>
    <property type="project" value="UniProtKB-KW"/>
</dbReference>
<evidence type="ECO:0000256" key="8">
    <source>
        <dbReference type="ARBA" id="ARBA00047984"/>
    </source>
</evidence>
<dbReference type="SMART" id="SM00487">
    <property type="entry name" value="DEXDc"/>
    <property type="match status" value="1"/>
</dbReference>
<dbReference type="FunFam" id="3.40.50.300:FF:000145">
    <property type="entry name" value="probable ATP-dependent RNA helicase DHX40"/>
    <property type="match status" value="1"/>
</dbReference>
<dbReference type="FunFam" id="3.40.50.300:FF:000615">
    <property type="entry name" value="pre-mRNA-splicing factor ATP-dependent RNA helicase DEAH7"/>
    <property type="match status" value="1"/>
</dbReference>